<proteinExistence type="predicted"/>
<dbReference type="EC" id="2.7.11.1" evidence="1"/>
<keyword evidence="3" id="KW-0547">Nucleotide-binding</keyword>
<dbReference type="SUPFAM" id="SSF56112">
    <property type="entry name" value="Protein kinase-like (PK-like)"/>
    <property type="match status" value="1"/>
</dbReference>
<evidence type="ECO:0000256" key="5">
    <source>
        <dbReference type="ARBA" id="ARBA00022840"/>
    </source>
</evidence>
<name>A0AAE4R0N3_9ACTN</name>
<evidence type="ECO:0000256" key="4">
    <source>
        <dbReference type="ARBA" id="ARBA00022777"/>
    </source>
</evidence>
<dbReference type="InterPro" id="IPR050660">
    <property type="entry name" value="NEK_Ser/Thr_kinase"/>
</dbReference>
<dbReference type="PROSITE" id="PS50011">
    <property type="entry name" value="PROTEIN_KINASE_DOM"/>
    <property type="match status" value="1"/>
</dbReference>
<evidence type="ECO:0000256" key="2">
    <source>
        <dbReference type="ARBA" id="ARBA00022679"/>
    </source>
</evidence>
<dbReference type="GO" id="GO:0005524">
    <property type="term" value="F:ATP binding"/>
    <property type="evidence" value="ECO:0007669"/>
    <property type="project" value="UniProtKB-KW"/>
</dbReference>
<accession>A0AAE4R0N3</accession>
<organism evidence="7 8">
    <name type="scientific">Dietzia maris</name>
    <dbReference type="NCBI Taxonomy" id="37915"/>
    <lineage>
        <taxon>Bacteria</taxon>
        <taxon>Bacillati</taxon>
        <taxon>Actinomycetota</taxon>
        <taxon>Actinomycetes</taxon>
        <taxon>Mycobacteriales</taxon>
        <taxon>Dietziaceae</taxon>
        <taxon>Dietzia</taxon>
    </lineage>
</organism>
<dbReference type="InterPro" id="IPR011009">
    <property type="entry name" value="Kinase-like_dom_sf"/>
</dbReference>
<evidence type="ECO:0000256" key="1">
    <source>
        <dbReference type="ARBA" id="ARBA00012513"/>
    </source>
</evidence>
<dbReference type="PANTHER" id="PTHR43671:SF13">
    <property type="entry name" value="SERINE_THREONINE-PROTEIN KINASE NEK2"/>
    <property type="match status" value="1"/>
</dbReference>
<sequence length="292" mass="33010">MTVPFPDDELLRAFAEYQIALPELGQGSFKVAYRGRSGADDIVIKILKEPLPDDDLDSDESIPIPARFGREIEGMSQVDSPYVVRLVESPRKCRLSRRDYIWYAEPFYPGGTLEDAIANSGGGEELSRKVVIALLHAVDAMWSNAAIVHRDIKPGNIVFDNDGRPVLLDLGIAYHNSLSPLTDTFDSSPRTSRYAAPEQFEMRRFAEIDFRTDLFQIGIVAFEALAGRHPFWRHNIETDEYFRNLNGFGPSNFEGLSCSDELRDVITRLLASRPSRRYRNVSIPLRRLGVMV</sequence>
<dbReference type="AlphaFoldDB" id="A0AAE4R0N3"/>
<gene>
    <name evidence="7" type="ORF">R3P82_17390</name>
</gene>
<evidence type="ECO:0000259" key="6">
    <source>
        <dbReference type="PROSITE" id="PS50011"/>
    </source>
</evidence>
<dbReference type="InterPro" id="IPR000719">
    <property type="entry name" value="Prot_kinase_dom"/>
</dbReference>
<keyword evidence="4 7" id="KW-0418">Kinase</keyword>
<dbReference type="EMBL" id="JAWLKJ010000006">
    <property type="protein sequence ID" value="MDV6300887.1"/>
    <property type="molecule type" value="Genomic_DNA"/>
</dbReference>
<keyword evidence="5" id="KW-0067">ATP-binding</keyword>
<dbReference type="PANTHER" id="PTHR43671">
    <property type="entry name" value="SERINE/THREONINE-PROTEIN KINASE NEK"/>
    <property type="match status" value="1"/>
</dbReference>
<comment type="caution">
    <text evidence="7">The sequence shown here is derived from an EMBL/GenBank/DDBJ whole genome shotgun (WGS) entry which is preliminary data.</text>
</comment>
<dbReference type="CDD" id="cd14014">
    <property type="entry name" value="STKc_PknB_like"/>
    <property type="match status" value="1"/>
</dbReference>
<dbReference type="Pfam" id="PF00069">
    <property type="entry name" value="Pkinase"/>
    <property type="match status" value="1"/>
</dbReference>
<dbReference type="GO" id="GO:0004674">
    <property type="term" value="F:protein serine/threonine kinase activity"/>
    <property type="evidence" value="ECO:0007669"/>
    <property type="project" value="UniProtKB-EC"/>
</dbReference>
<dbReference type="Gene3D" id="1.10.510.10">
    <property type="entry name" value="Transferase(Phosphotransferase) domain 1"/>
    <property type="match status" value="1"/>
</dbReference>
<feature type="domain" description="Protein kinase" evidence="6">
    <location>
        <begin position="18"/>
        <end position="292"/>
    </location>
</feature>
<dbReference type="SMART" id="SM00220">
    <property type="entry name" value="S_TKc"/>
    <property type="match status" value="1"/>
</dbReference>
<evidence type="ECO:0000313" key="8">
    <source>
        <dbReference type="Proteomes" id="UP001185873"/>
    </source>
</evidence>
<keyword evidence="2 7" id="KW-0808">Transferase</keyword>
<evidence type="ECO:0000256" key="3">
    <source>
        <dbReference type="ARBA" id="ARBA00022741"/>
    </source>
</evidence>
<dbReference type="Proteomes" id="UP001185873">
    <property type="component" value="Unassembled WGS sequence"/>
</dbReference>
<reference evidence="7" key="1">
    <citation type="submission" date="2023-10" db="EMBL/GenBank/DDBJ databases">
        <title>Development of a sustainable strategy for remediation of hydrocarbon-contaminated territories based on the waste exchange concept.</title>
        <authorList>
            <person name="Krivoruchko A."/>
        </authorList>
    </citation>
    <scope>NUCLEOTIDE SEQUENCE</scope>
    <source>
        <strain evidence="7">IEGM 1175</strain>
    </source>
</reference>
<evidence type="ECO:0000313" key="7">
    <source>
        <dbReference type="EMBL" id="MDV6300887.1"/>
    </source>
</evidence>
<dbReference type="RefSeq" id="WP_317471357.1">
    <property type="nucleotide sequence ID" value="NZ_JAWLKJ010000006.1"/>
</dbReference>
<dbReference type="PROSITE" id="PS00108">
    <property type="entry name" value="PROTEIN_KINASE_ST"/>
    <property type="match status" value="1"/>
</dbReference>
<protein>
    <recommendedName>
        <fullName evidence="1">non-specific serine/threonine protein kinase</fullName>
        <ecNumber evidence="1">2.7.11.1</ecNumber>
    </recommendedName>
</protein>
<dbReference type="InterPro" id="IPR008271">
    <property type="entry name" value="Ser/Thr_kinase_AS"/>
</dbReference>